<feature type="domain" description="JAB" evidence="7">
    <location>
        <begin position="627"/>
        <end position="734"/>
    </location>
</feature>
<name>A0ABU6K5X2_9RHOO</name>
<dbReference type="Pfam" id="PF14457">
    <property type="entry name" value="Prok-E2_A"/>
    <property type="match status" value="1"/>
</dbReference>
<keyword evidence="3" id="KW-0378">Hydrolase</keyword>
<dbReference type="PANTHER" id="PTHR43267">
    <property type="entry name" value="TRNA THREONYLCARBAMOYLADENOSINE DEHYDRATASE"/>
    <property type="match status" value="1"/>
</dbReference>
<dbReference type="GO" id="GO:0016779">
    <property type="term" value="F:nucleotidyltransferase activity"/>
    <property type="evidence" value="ECO:0007669"/>
    <property type="project" value="UniProtKB-KW"/>
</dbReference>
<dbReference type="RefSeq" id="WP_327600277.1">
    <property type="nucleotide sequence ID" value="NZ_JAYXHS010000003.1"/>
</dbReference>
<dbReference type="InterPro" id="IPR045886">
    <property type="entry name" value="ThiF/MoeB/HesA"/>
</dbReference>
<gene>
    <name evidence="8" type="ORF">VVD49_16350</name>
</gene>
<dbReference type="PANTHER" id="PTHR43267:SF1">
    <property type="entry name" value="TRNA THREONYLCARBAMOYLADENOSINE DEHYDRATASE"/>
    <property type="match status" value="1"/>
</dbReference>
<keyword evidence="4" id="KW-0862">Zinc</keyword>
<reference evidence="8 9" key="1">
    <citation type="submission" date="2024-01" db="EMBL/GenBank/DDBJ databases">
        <title>Uliginosibacterium soil sp. nov.</title>
        <authorList>
            <person name="Lv Y."/>
        </authorList>
    </citation>
    <scope>NUCLEOTIDE SEQUENCE [LARGE SCALE GENOMIC DNA]</scope>
    <source>
        <strain evidence="8 9">H3</strain>
    </source>
</reference>
<comment type="caution">
    <text evidence="8">The sequence shown here is derived from an EMBL/GenBank/DDBJ whole genome shotgun (WGS) entry which is preliminary data.</text>
</comment>
<dbReference type="InterPro" id="IPR028090">
    <property type="entry name" value="JAB_dom_prok"/>
</dbReference>
<keyword evidence="8" id="KW-0808">Transferase</keyword>
<keyword evidence="1" id="KW-0645">Protease</keyword>
<evidence type="ECO:0000313" key="8">
    <source>
        <dbReference type="EMBL" id="MEC5387302.1"/>
    </source>
</evidence>
<keyword evidence="5" id="KW-0482">Metalloprotease</keyword>
<evidence type="ECO:0000256" key="1">
    <source>
        <dbReference type="ARBA" id="ARBA00022670"/>
    </source>
</evidence>
<keyword evidence="8" id="KW-0548">Nucleotidyltransferase</keyword>
<dbReference type="Gene3D" id="3.40.50.720">
    <property type="entry name" value="NAD(P)-binding Rossmann-like Domain"/>
    <property type="match status" value="1"/>
</dbReference>
<dbReference type="SUPFAM" id="SSF102712">
    <property type="entry name" value="JAB1/MPN domain"/>
    <property type="match status" value="1"/>
</dbReference>
<evidence type="ECO:0000256" key="3">
    <source>
        <dbReference type="ARBA" id="ARBA00022801"/>
    </source>
</evidence>
<dbReference type="SUPFAM" id="SSF69572">
    <property type="entry name" value="Activating enzymes of the ubiquitin-like proteins"/>
    <property type="match status" value="1"/>
</dbReference>
<evidence type="ECO:0000259" key="6">
    <source>
        <dbReference type="Pfam" id="PF00899"/>
    </source>
</evidence>
<keyword evidence="9" id="KW-1185">Reference proteome</keyword>
<accession>A0ABU6K5X2</accession>
<keyword evidence="2" id="KW-0479">Metal-binding</keyword>
<evidence type="ECO:0000256" key="2">
    <source>
        <dbReference type="ARBA" id="ARBA00022723"/>
    </source>
</evidence>
<organism evidence="8 9">
    <name type="scientific">Uliginosibacterium silvisoli</name>
    <dbReference type="NCBI Taxonomy" id="3114758"/>
    <lineage>
        <taxon>Bacteria</taxon>
        <taxon>Pseudomonadati</taxon>
        <taxon>Pseudomonadota</taxon>
        <taxon>Betaproteobacteria</taxon>
        <taxon>Rhodocyclales</taxon>
        <taxon>Zoogloeaceae</taxon>
        <taxon>Uliginosibacterium</taxon>
    </lineage>
</organism>
<sequence>MPELSRGQELALLQISDIAANSNGALEIIKLVDESKSEGYIWVRLSLETKEYRTGNGVAFRDRERISLHISPAFPFKRPEIFFGHKRFIGTPHVQWGDYICLYQSEETEYDPSDGMFGFFDRVEIWMRAAGKGELDPDDAPLHPPVAYTTSSTTFVARSNTPNALPQDGIWIGRADLRRVRDNRFDIVGWTHLNDWGDTEPGHPIAATILFNKPLASEYPTKVHDLINLVEQAGLSFGLLYSLLKVFSLVGTDEEHAYFVLGAPMRRKAAGEPLKPHLTVWEISPETLRSLRRIVGSKGDDDVARQELAKWMANADTSWCDVLEDRPEIVNRRDTGTLLAGLTDKRIILFGCGALGSAVAEMAIRSGASRLHIVDSGKVKPGILVRQRYSDGDIGLNKASALHVRLKAIGLKCDVTSSGDSLTLQALSRFDHSQWDLVIDATASVKVTHRLELELKTQDLPIPMLSMAVSAAAENGSILVRMPKFGGGPHYIARQAKLQAFAKDADHSLVKAFWPERETLKVFQPEPGCSAPTFIGSVADIDYHAAGLLNVGLSRLGSLEQDSASLDLIAASWLQMGDRRRSMLSYTLQSYARYDEQLHGYTVLRSEIAALDMTGELKRIARTLSDRIETGGLIFGEIDDAHRVVWVDSLSGPPPDSTASETQFLCGTVGTTELNEFKSKTSGRSSRFIGIWHTHPVSRGSPSQDDLRAMLALLHFQNSPPRQVVMLIVGHAATRREESYFLYRRNEFALILRREIQDGGQQ</sequence>
<dbReference type="EMBL" id="JAYXHS010000003">
    <property type="protein sequence ID" value="MEC5387302.1"/>
    <property type="molecule type" value="Genomic_DNA"/>
</dbReference>
<evidence type="ECO:0000256" key="5">
    <source>
        <dbReference type="ARBA" id="ARBA00023049"/>
    </source>
</evidence>
<evidence type="ECO:0000313" key="9">
    <source>
        <dbReference type="Proteomes" id="UP001331561"/>
    </source>
</evidence>
<dbReference type="Proteomes" id="UP001331561">
    <property type="component" value="Unassembled WGS sequence"/>
</dbReference>
<dbReference type="InterPro" id="IPR000594">
    <property type="entry name" value="ThiF_NAD_FAD-bd"/>
</dbReference>
<evidence type="ECO:0000259" key="7">
    <source>
        <dbReference type="Pfam" id="PF14464"/>
    </source>
</evidence>
<protein>
    <submittedName>
        <fullName evidence="8">ThiF family adenylyltransferase</fullName>
    </submittedName>
</protein>
<dbReference type="Pfam" id="PF00899">
    <property type="entry name" value="ThiF"/>
    <property type="match status" value="1"/>
</dbReference>
<evidence type="ECO:0000256" key="4">
    <source>
        <dbReference type="ARBA" id="ARBA00022833"/>
    </source>
</evidence>
<dbReference type="Pfam" id="PF14464">
    <property type="entry name" value="Prok-JAB"/>
    <property type="match status" value="1"/>
</dbReference>
<feature type="domain" description="THIF-type NAD/FAD binding fold" evidence="6">
    <location>
        <begin position="342"/>
        <end position="451"/>
    </location>
</feature>
<dbReference type="InterPro" id="IPR035985">
    <property type="entry name" value="Ubiquitin-activating_enz"/>
</dbReference>
<dbReference type="InterPro" id="IPR032865">
    <property type="entry name" value="Prok-E2_A"/>
</dbReference>
<dbReference type="Gene3D" id="3.40.140.10">
    <property type="entry name" value="Cytidine Deaminase, domain 2"/>
    <property type="match status" value="1"/>
</dbReference>
<proteinExistence type="predicted"/>